<dbReference type="AlphaFoldDB" id="A0A1W1W1M5"/>
<reference evidence="1 2" key="1">
    <citation type="submission" date="2017-04" db="EMBL/GenBank/DDBJ databases">
        <authorList>
            <person name="Afonso C.L."/>
            <person name="Miller P.J."/>
            <person name="Scott M.A."/>
            <person name="Spackman E."/>
            <person name="Goraichik I."/>
            <person name="Dimitrov K.M."/>
            <person name="Suarez D.L."/>
            <person name="Swayne D.E."/>
        </authorList>
    </citation>
    <scope>NUCLEOTIDE SEQUENCE [LARGE SCALE GENOMIC DNA]</scope>
    <source>
        <strain evidence="1 2">DSM 11622</strain>
    </source>
</reference>
<dbReference type="OrthoDB" id="9816502at2"/>
<accession>A0A1W1W1M5</accession>
<proteinExistence type="predicted"/>
<dbReference type="EMBL" id="FWWW01000091">
    <property type="protein sequence ID" value="SMB99413.1"/>
    <property type="molecule type" value="Genomic_DNA"/>
</dbReference>
<dbReference type="RefSeq" id="WP_084447246.1">
    <property type="nucleotide sequence ID" value="NZ_FWWW01000091.1"/>
</dbReference>
<dbReference type="Proteomes" id="UP000192266">
    <property type="component" value="Unassembled WGS sequence"/>
</dbReference>
<evidence type="ECO:0000313" key="1">
    <source>
        <dbReference type="EMBL" id="SMB99413.1"/>
    </source>
</evidence>
<dbReference type="STRING" id="645990.SAMN00120144_0180"/>
<keyword evidence="2" id="KW-1185">Reference proteome</keyword>
<organism evidence="1 2">
    <name type="scientific">Hymenobacter roseosalivarius DSM 11622</name>
    <dbReference type="NCBI Taxonomy" id="645990"/>
    <lineage>
        <taxon>Bacteria</taxon>
        <taxon>Pseudomonadati</taxon>
        <taxon>Bacteroidota</taxon>
        <taxon>Cytophagia</taxon>
        <taxon>Cytophagales</taxon>
        <taxon>Hymenobacteraceae</taxon>
        <taxon>Hymenobacter</taxon>
    </lineage>
</organism>
<gene>
    <name evidence="1" type="ORF">SAMN00120144_0180</name>
</gene>
<evidence type="ECO:0000313" key="2">
    <source>
        <dbReference type="Proteomes" id="UP000192266"/>
    </source>
</evidence>
<sequence length="626" mass="68981">MSHYTFLPWLRQGLANQILEGDNNTTVKQRSSITVTVRVASDTGATLDVPQLIKLVGPGDVVGIDPRAVVRTEPQRWTANFEPNYLPLIEFYDEDFPWRYTPVSSSPTTTRIRPWITLVALEEKEGSNAGEYEEISTSKPLPSFKLKGNPTALFPSASELWAWAHVHANEALGGTNPLVGTNIGPAMNQLDALIRLNPDRAYSRLLCGRKLKPNTSYQAFVVPSFEPGRLSGLGLEQPEPVFATMSAWADYAGRPGGDLYPYYFRWNFKTGDDVDFEKLVRLIRPEALDPRVGVRPMDISRPQGSIDPALIPAERQTMLLEGALISPAAVRSPFFTAPDADLRKQLVQLLNLPEKSRKAAPTDDPIITPPIYGQWHFLTPELKNETNVNFVHELNLDPRWRAAAGLGTRVIRDNQEKYMEAAWQQIEGVLEANRQLNRLAFSTEALLNVFGKHLKPLDPSVGLLLAKTLHQKVLVSNPGSSPLTAKAIIEKSPLDRGTVSNAFKKVVRPRGQVALNSRPVTAGVLQLGVVVRGVNTQKLLPFPVKDAAPKFLFSIEKAATALIAQPASPEANALLRADQLTVLNVQNIRSVKDFVINSKADVRFIKADARPIPGRGQIRGAAWAVG</sequence>
<name>A0A1W1W1M5_9BACT</name>
<protein>
    <submittedName>
        <fullName evidence="1">Uncharacterized protein</fullName>
    </submittedName>
</protein>